<dbReference type="Proteomes" id="UP001430953">
    <property type="component" value="Unassembled WGS sequence"/>
</dbReference>
<evidence type="ECO:0008006" key="3">
    <source>
        <dbReference type="Google" id="ProtNLM"/>
    </source>
</evidence>
<gene>
    <name evidence="1" type="ORF">PUN28_020939</name>
</gene>
<evidence type="ECO:0000313" key="2">
    <source>
        <dbReference type="Proteomes" id="UP001430953"/>
    </source>
</evidence>
<sequence>MQGEGEGEGSEIGMSAKFIIIQYFNSRFGKSDEEVEGVKIKREKVYSLSYADDVVLMAEKEEDMRSLMARLEECLKKKRLELNSY</sequence>
<keyword evidence="2" id="KW-1185">Reference proteome</keyword>
<proteinExistence type="predicted"/>
<dbReference type="AlphaFoldDB" id="A0AAW2E8R8"/>
<evidence type="ECO:0000313" key="1">
    <source>
        <dbReference type="EMBL" id="KAL0098779.1"/>
    </source>
</evidence>
<dbReference type="EMBL" id="JADYXP020000036">
    <property type="protein sequence ID" value="KAL0098779.1"/>
    <property type="molecule type" value="Genomic_DNA"/>
</dbReference>
<protein>
    <recommendedName>
        <fullName evidence="3">Reverse transcriptase domain-containing protein</fullName>
    </recommendedName>
</protein>
<accession>A0AAW2E8R8</accession>
<comment type="caution">
    <text evidence="1">The sequence shown here is derived from an EMBL/GenBank/DDBJ whole genome shotgun (WGS) entry which is preliminary data.</text>
</comment>
<organism evidence="1 2">
    <name type="scientific">Cardiocondyla obscurior</name>
    <dbReference type="NCBI Taxonomy" id="286306"/>
    <lineage>
        <taxon>Eukaryota</taxon>
        <taxon>Metazoa</taxon>
        <taxon>Ecdysozoa</taxon>
        <taxon>Arthropoda</taxon>
        <taxon>Hexapoda</taxon>
        <taxon>Insecta</taxon>
        <taxon>Pterygota</taxon>
        <taxon>Neoptera</taxon>
        <taxon>Endopterygota</taxon>
        <taxon>Hymenoptera</taxon>
        <taxon>Apocrita</taxon>
        <taxon>Aculeata</taxon>
        <taxon>Formicoidea</taxon>
        <taxon>Formicidae</taxon>
        <taxon>Myrmicinae</taxon>
        <taxon>Cardiocondyla</taxon>
    </lineage>
</organism>
<reference evidence="1 2" key="1">
    <citation type="submission" date="2023-03" db="EMBL/GenBank/DDBJ databases">
        <title>High recombination rates correlate with genetic variation in Cardiocondyla obscurior ants.</title>
        <authorList>
            <person name="Errbii M."/>
        </authorList>
    </citation>
    <scope>NUCLEOTIDE SEQUENCE [LARGE SCALE GENOMIC DNA]</scope>
    <source>
        <strain evidence="1">Alpha-2009</strain>
        <tissue evidence="1">Whole body</tissue>
    </source>
</reference>
<name>A0AAW2E8R8_9HYME</name>